<dbReference type="Proteomes" id="UP000017984">
    <property type="component" value="Chromosome"/>
</dbReference>
<accession>V6JG73</accession>
<dbReference type="Gene3D" id="2.60.40.3910">
    <property type="entry name" value="Inclusion body protein"/>
    <property type="match status" value="1"/>
</dbReference>
<sequence>MLIAFDAFTIVERYPNPSQDPARPTPVDPALIHLTTQQDGVIGQSAHRLCVRADPGDVIRWRETTLSLGFDYSVLLYKYVVRTDRKLISDLQPVIVDALLPLPVSETDHEFETQAVLGHYWAAHVQRSGSDRYKFFFQLLSGKNRLGFFRWDPQITIRRRS</sequence>
<name>V6JG73_STRRC</name>
<evidence type="ECO:0000313" key="1">
    <source>
        <dbReference type="EMBL" id="EST18845.1"/>
    </source>
</evidence>
<reference evidence="1 2" key="1">
    <citation type="journal article" date="2014" name="Genome Announc.">
        <title>Draft Genome Sequence of Streptomyces roseochromogenes subsp. oscitans DS 12.976, Producer of the Aminocoumarin Antibiotic Clorobiocin.</title>
        <authorList>
            <person name="Ruckert C."/>
            <person name="Kalinowski J."/>
            <person name="Heide L."/>
            <person name="Apel A.K."/>
        </authorList>
    </citation>
    <scope>NUCLEOTIDE SEQUENCE [LARGE SCALE GENOMIC DNA]</scope>
    <source>
        <strain evidence="1 2">DS 12.976</strain>
    </source>
</reference>
<proteinExistence type="predicted"/>
<dbReference type="InterPro" id="IPR038712">
    <property type="entry name" value="PixA-like_sf"/>
</dbReference>
<dbReference type="PATRIC" id="fig|1352936.5.peg.9082"/>
<protein>
    <recommendedName>
        <fullName evidence="3">Inclusion body protein</fullName>
    </recommendedName>
</protein>
<evidence type="ECO:0008006" key="3">
    <source>
        <dbReference type="Google" id="ProtNLM"/>
    </source>
</evidence>
<organism evidence="1 2">
    <name type="scientific">Streptomyces roseochromogenus subsp. oscitans DS 12.976</name>
    <dbReference type="NCBI Taxonomy" id="1352936"/>
    <lineage>
        <taxon>Bacteria</taxon>
        <taxon>Bacillati</taxon>
        <taxon>Actinomycetota</taxon>
        <taxon>Actinomycetes</taxon>
        <taxon>Kitasatosporales</taxon>
        <taxon>Streptomycetaceae</taxon>
        <taxon>Streptomyces</taxon>
    </lineage>
</organism>
<dbReference type="HOGENOM" id="CLU_108026_2_0_11"/>
<keyword evidence="2" id="KW-1185">Reference proteome</keyword>
<dbReference type="EMBL" id="AWQX01000386">
    <property type="protein sequence ID" value="EST18845.1"/>
    <property type="molecule type" value="Genomic_DNA"/>
</dbReference>
<dbReference type="InterPro" id="IPR021087">
    <property type="entry name" value="Uncharacterised_PixA/AidA"/>
</dbReference>
<dbReference type="Pfam" id="PF12306">
    <property type="entry name" value="PixA"/>
    <property type="match status" value="1"/>
</dbReference>
<gene>
    <name evidence="1" type="ORF">M878_43815</name>
</gene>
<comment type="caution">
    <text evidence="1">The sequence shown here is derived from an EMBL/GenBank/DDBJ whole genome shotgun (WGS) entry which is preliminary data.</text>
</comment>
<evidence type="ECO:0000313" key="2">
    <source>
        <dbReference type="Proteomes" id="UP000017984"/>
    </source>
</evidence>
<dbReference type="AlphaFoldDB" id="V6JG73"/>